<accession>A0A4Y2PDE2</accession>
<evidence type="ECO:0000313" key="2">
    <source>
        <dbReference type="EMBL" id="GBN49231.1"/>
    </source>
</evidence>
<protein>
    <submittedName>
        <fullName evidence="2">Uncharacterized protein</fullName>
    </submittedName>
</protein>
<comment type="caution">
    <text evidence="2">The sequence shown here is derived from an EMBL/GenBank/DDBJ whole genome shotgun (WGS) entry which is preliminary data.</text>
</comment>
<feature type="compositionally biased region" description="Basic and acidic residues" evidence="1">
    <location>
        <begin position="1"/>
        <end position="11"/>
    </location>
</feature>
<dbReference type="Proteomes" id="UP000499080">
    <property type="component" value="Unassembled WGS sequence"/>
</dbReference>
<keyword evidence="3" id="KW-1185">Reference proteome</keyword>
<dbReference type="EMBL" id="BGPR01011024">
    <property type="protein sequence ID" value="GBN49231.1"/>
    <property type="molecule type" value="Genomic_DNA"/>
</dbReference>
<gene>
    <name evidence="2" type="ORF">AVEN_216320_1</name>
</gene>
<dbReference type="AlphaFoldDB" id="A0A4Y2PDE2"/>
<proteinExistence type="predicted"/>
<evidence type="ECO:0000313" key="3">
    <source>
        <dbReference type="Proteomes" id="UP000499080"/>
    </source>
</evidence>
<feature type="region of interest" description="Disordered" evidence="1">
    <location>
        <begin position="1"/>
        <end position="24"/>
    </location>
</feature>
<sequence>MRSYMKSDKIDCPTPQPKTTTRYQTKKTIQQMHLPETTYFQQNSLSGVSNRPIPNHIEYKILSDTGVPQRYNWVSDTFRKPKMLTTLYKIAFPRPR</sequence>
<reference evidence="2 3" key="1">
    <citation type="journal article" date="2019" name="Sci. Rep.">
        <title>Orb-weaving spider Araneus ventricosus genome elucidates the spidroin gene catalogue.</title>
        <authorList>
            <person name="Kono N."/>
            <person name="Nakamura H."/>
            <person name="Ohtoshi R."/>
            <person name="Moran D.A.P."/>
            <person name="Shinohara A."/>
            <person name="Yoshida Y."/>
            <person name="Fujiwara M."/>
            <person name="Mori M."/>
            <person name="Tomita M."/>
            <person name="Arakawa K."/>
        </authorList>
    </citation>
    <scope>NUCLEOTIDE SEQUENCE [LARGE SCALE GENOMIC DNA]</scope>
</reference>
<name>A0A4Y2PDE2_ARAVE</name>
<evidence type="ECO:0000256" key="1">
    <source>
        <dbReference type="SAM" id="MobiDB-lite"/>
    </source>
</evidence>
<organism evidence="2 3">
    <name type="scientific">Araneus ventricosus</name>
    <name type="common">Orbweaver spider</name>
    <name type="synonym">Epeira ventricosa</name>
    <dbReference type="NCBI Taxonomy" id="182803"/>
    <lineage>
        <taxon>Eukaryota</taxon>
        <taxon>Metazoa</taxon>
        <taxon>Ecdysozoa</taxon>
        <taxon>Arthropoda</taxon>
        <taxon>Chelicerata</taxon>
        <taxon>Arachnida</taxon>
        <taxon>Araneae</taxon>
        <taxon>Araneomorphae</taxon>
        <taxon>Entelegynae</taxon>
        <taxon>Araneoidea</taxon>
        <taxon>Araneidae</taxon>
        <taxon>Araneus</taxon>
    </lineage>
</organism>